<evidence type="ECO:0000313" key="1">
    <source>
        <dbReference type="EMBL" id="DAE02588.1"/>
    </source>
</evidence>
<dbReference type="EMBL" id="BK015347">
    <property type="protein sequence ID" value="DAE02588.1"/>
    <property type="molecule type" value="Genomic_DNA"/>
</dbReference>
<accession>A0A8S5P8R6</accession>
<sequence length="37" mass="4432">MLYQHCSKLPLLQQNIIQDSSNHLTHPHLRDDSQEYK</sequence>
<name>A0A8S5P8R6_9CAUD</name>
<organism evidence="1">
    <name type="scientific">Siphoviridae sp. ctmYS12</name>
    <dbReference type="NCBI Taxonomy" id="2825652"/>
    <lineage>
        <taxon>Viruses</taxon>
        <taxon>Duplodnaviria</taxon>
        <taxon>Heunggongvirae</taxon>
        <taxon>Uroviricota</taxon>
        <taxon>Caudoviricetes</taxon>
    </lineage>
</organism>
<proteinExistence type="predicted"/>
<reference evidence="1" key="1">
    <citation type="journal article" date="2021" name="Proc. Natl. Acad. Sci. U.S.A.">
        <title>A Catalog of Tens of Thousands of Viruses from Human Metagenomes Reveals Hidden Associations with Chronic Diseases.</title>
        <authorList>
            <person name="Tisza M.J."/>
            <person name="Buck C.B."/>
        </authorList>
    </citation>
    <scope>NUCLEOTIDE SEQUENCE</scope>
    <source>
        <strain evidence="1">CtmYS12</strain>
    </source>
</reference>
<protein>
    <submittedName>
        <fullName evidence="1">Uncharacterized protein</fullName>
    </submittedName>
</protein>